<evidence type="ECO:0000313" key="4">
    <source>
        <dbReference type="EMBL" id="MBV4360153.1"/>
    </source>
</evidence>
<dbReference type="Pfam" id="PF13649">
    <property type="entry name" value="Methyltransf_25"/>
    <property type="match status" value="1"/>
</dbReference>
<feature type="domain" description="Methyltransferase" evidence="3">
    <location>
        <begin position="51"/>
        <end position="148"/>
    </location>
</feature>
<dbReference type="PANTHER" id="PTHR43861:SF1">
    <property type="entry name" value="TRANS-ACONITATE 2-METHYLTRANSFERASE"/>
    <property type="match status" value="1"/>
</dbReference>
<evidence type="ECO:0000259" key="3">
    <source>
        <dbReference type="Pfam" id="PF13649"/>
    </source>
</evidence>
<dbReference type="CDD" id="cd02440">
    <property type="entry name" value="AdoMet_MTases"/>
    <property type="match status" value="1"/>
</dbReference>
<dbReference type="PANTHER" id="PTHR43861">
    <property type="entry name" value="TRANS-ACONITATE 2-METHYLTRANSFERASE-RELATED"/>
    <property type="match status" value="1"/>
</dbReference>
<dbReference type="AlphaFoldDB" id="A0A9E2W6R9"/>
<proteinExistence type="predicted"/>
<accession>A0A9E2W6R9</accession>
<gene>
    <name evidence="4" type="ORF">KTO63_23515</name>
</gene>
<evidence type="ECO:0000256" key="2">
    <source>
        <dbReference type="ARBA" id="ARBA00022679"/>
    </source>
</evidence>
<dbReference type="GO" id="GO:0008168">
    <property type="term" value="F:methyltransferase activity"/>
    <property type="evidence" value="ECO:0007669"/>
    <property type="project" value="UniProtKB-KW"/>
</dbReference>
<dbReference type="Proteomes" id="UP000812270">
    <property type="component" value="Unassembled WGS sequence"/>
</dbReference>
<keyword evidence="1 4" id="KW-0489">Methyltransferase</keyword>
<evidence type="ECO:0000313" key="5">
    <source>
        <dbReference type="Proteomes" id="UP000812270"/>
    </source>
</evidence>
<comment type="caution">
    <text evidence="4">The sequence shown here is derived from an EMBL/GenBank/DDBJ whole genome shotgun (WGS) entry which is preliminary data.</text>
</comment>
<keyword evidence="2" id="KW-0808">Transferase</keyword>
<sequence length="281" mass="32011">MIQHNEQLAAVAFGKQSSVFDAIYSGNTIVQYKRERVRETVMSYVPKGSHILELNCGTGEDAIFFAQNGYAVHATDISQGMLEKTEAKVLRQALGDKISFEQCSYTNLLSLKPGKQYDAIFSNFGGLNCTNELDKVLSSFNTILKPGGIACLVILPKFCLLETLLIFKGKFKTAMRRFFSSKGRSAHIEGEHFTCWYYNPSYVRSILKDDFTVETVEGLCTLVPPSYIEHFAERYPRMFNFLKTAEQRLKSTWPWRSIGDYYIIVLRRCEHTDDAGWADLH</sequence>
<name>A0A9E2W6R9_9BACT</name>
<dbReference type="EMBL" id="JAHSPG010000017">
    <property type="protein sequence ID" value="MBV4360153.1"/>
    <property type="molecule type" value="Genomic_DNA"/>
</dbReference>
<evidence type="ECO:0000256" key="1">
    <source>
        <dbReference type="ARBA" id="ARBA00022603"/>
    </source>
</evidence>
<keyword evidence="5" id="KW-1185">Reference proteome</keyword>
<dbReference type="GO" id="GO:0032259">
    <property type="term" value="P:methylation"/>
    <property type="evidence" value="ECO:0007669"/>
    <property type="project" value="UniProtKB-KW"/>
</dbReference>
<dbReference type="RefSeq" id="WP_217794420.1">
    <property type="nucleotide sequence ID" value="NZ_JAHSPG010000017.1"/>
</dbReference>
<reference evidence="4" key="1">
    <citation type="submission" date="2021-06" db="EMBL/GenBank/DDBJ databases">
        <authorList>
            <person name="Huq M.A."/>
        </authorList>
    </citation>
    <scope>NUCLEOTIDE SEQUENCE</scope>
    <source>
        <strain evidence="4">MAH-26</strain>
    </source>
</reference>
<dbReference type="InterPro" id="IPR041698">
    <property type="entry name" value="Methyltransf_25"/>
</dbReference>
<organism evidence="4 5">
    <name type="scientific">Pinibacter aurantiacus</name>
    <dbReference type="NCBI Taxonomy" id="2851599"/>
    <lineage>
        <taxon>Bacteria</taxon>
        <taxon>Pseudomonadati</taxon>
        <taxon>Bacteroidota</taxon>
        <taxon>Chitinophagia</taxon>
        <taxon>Chitinophagales</taxon>
        <taxon>Chitinophagaceae</taxon>
        <taxon>Pinibacter</taxon>
    </lineage>
</organism>
<protein>
    <submittedName>
        <fullName evidence="4">Methyltransferase domain-containing protein</fullName>
    </submittedName>
</protein>